<evidence type="ECO:0000256" key="2">
    <source>
        <dbReference type="ARBA" id="ARBA00022475"/>
    </source>
</evidence>
<sequence>MQSIALGATIAVSVAAFTALLLLGGGVYQGIELNAERSGAQILIVPTEAESELEDTDILYTGAPVGAYMDASIADQVKEIEGVDDVTSQFYGQTLAAACCSADGATKIVGFDPTTDWVIKPFALTEIEGDLADDEVVVGYNVTGYARGTGKVLGHDVKVKAFLAETGTYLDNCLFMSNKAVRALSKETQGFDHLWEKYGDADNLCSAILVKCDEEKESSIAGKIKRYVKGDYSTIVQSSVLNRTQKSFDIIFGVMLGCALTLIVASILQLIARFSTLVWDRRSELALFRALGATKSNLSALICGEAFLLTGIGSVIGCGLGYCIFLGMIQALQYNTAFPFNALSPLQTVGGILAIVAVFFLITLLSIIPPLRQSSSIDPASAMNQVDIG</sequence>
<protein>
    <submittedName>
        <fullName evidence="8">ABC transporter permease</fullName>
    </submittedName>
</protein>
<keyword evidence="4 6" id="KW-1133">Transmembrane helix</keyword>
<feature type="transmembrane region" description="Helical" evidence="6">
    <location>
        <begin position="349"/>
        <end position="368"/>
    </location>
</feature>
<organism evidence="8 9">
    <name type="scientific">Phoenicibacter congonensis</name>
    <dbReference type="NCBI Taxonomy" id="1944646"/>
    <lineage>
        <taxon>Bacteria</taxon>
        <taxon>Bacillati</taxon>
        <taxon>Actinomycetota</taxon>
        <taxon>Coriobacteriia</taxon>
        <taxon>Eggerthellales</taxon>
        <taxon>Eggerthellaceae</taxon>
        <taxon>Phoenicibacter</taxon>
    </lineage>
</organism>
<evidence type="ECO:0000256" key="5">
    <source>
        <dbReference type="ARBA" id="ARBA00023136"/>
    </source>
</evidence>
<keyword evidence="2" id="KW-1003">Cell membrane</keyword>
<evidence type="ECO:0000259" key="7">
    <source>
        <dbReference type="Pfam" id="PF02687"/>
    </source>
</evidence>
<dbReference type="PANTHER" id="PTHR43738:SF2">
    <property type="entry name" value="ABC TRANSPORTER PERMEASE"/>
    <property type="match status" value="1"/>
</dbReference>
<evidence type="ECO:0000313" key="9">
    <source>
        <dbReference type="Proteomes" id="UP001168575"/>
    </source>
</evidence>
<comment type="subcellular location">
    <subcellularLocation>
        <location evidence="1">Cell membrane</location>
        <topology evidence="1">Multi-pass membrane protein</topology>
    </subcellularLocation>
</comment>
<keyword evidence="9" id="KW-1185">Reference proteome</keyword>
<dbReference type="GO" id="GO:0005886">
    <property type="term" value="C:plasma membrane"/>
    <property type="evidence" value="ECO:0007669"/>
    <property type="project" value="UniProtKB-SubCell"/>
</dbReference>
<evidence type="ECO:0000256" key="1">
    <source>
        <dbReference type="ARBA" id="ARBA00004651"/>
    </source>
</evidence>
<feature type="domain" description="ABC3 transporter permease C-terminal" evidence="7">
    <location>
        <begin position="260"/>
        <end position="375"/>
    </location>
</feature>
<evidence type="ECO:0000256" key="6">
    <source>
        <dbReference type="SAM" id="Phobius"/>
    </source>
</evidence>
<accession>A0AA43UB33</accession>
<evidence type="ECO:0000256" key="3">
    <source>
        <dbReference type="ARBA" id="ARBA00022692"/>
    </source>
</evidence>
<proteinExistence type="predicted"/>
<evidence type="ECO:0000256" key="4">
    <source>
        <dbReference type="ARBA" id="ARBA00022989"/>
    </source>
</evidence>
<name>A0AA43UB33_9ACTN</name>
<dbReference type="EMBL" id="JAUMVS010000022">
    <property type="protein sequence ID" value="MDO4841499.1"/>
    <property type="molecule type" value="Genomic_DNA"/>
</dbReference>
<feature type="transmembrane region" description="Helical" evidence="6">
    <location>
        <begin position="250"/>
        <end position="272"/>
    </location>
</feature>
<dbReference type="Pfam" id="PF02687">
    <property type="entry name" value="FtsX"/>
    <property type="match status" value="1"/>
</dbReference>
<evidence type="ECO:0000313" key="8">
    <source>
        <dbReference type="EMBL" id="MDO4841499.1"/>
    </source>
</evidence>
<dbReference type="InterPro" id="IPR003838">
    <property type="entry name" value="ABC3_permease_C"/>
</dbReference>
<reference evidence="8" key="1">
    <citation type="submission" date="2023-07" db="EMBL/GenBank/DDBJ databases">
        <title>Between Cages and Wild: Unraveling the Impact of Captivity on Animal Microbiomes and Antimicrobial Resistance.</title>
        <authorList>
            <person name="Schmartz G.P."/>
            <person name="Rehner J."/>
            <person name="Schuff M.J."/>
            <person name="Becker S.L."/>
            <person name="Kravczyk M."/>
            <person name="Gurevich A."/>
            <person name="Francke R."/>
            <person name="Mueller R."/>
            <person name="Keller V."/>
            <person name="Keller A."/>
        </authorList>
    </citation>
    <scope>NUCLEOTIDE SEQUENCE</scope>
    <source>
        <strain evidence="8">S12M_St_49</strain>
    </source>
</reference>
<gene>
    <name evidence="8" type="ORF">Q3982_02335</name>
</gene>
<dbReference type="InterPro" id="IPR051125">
    <property type="entry name" value="ABC-4/HrtB_transporter"/>
</dbReference>
<dbReference type="Proteomes" id="UP001168575">
    <property type="component" value="Unassembled WGS sequence"/>
</dbReference>
<dbReference type="AlphaFoldDB" id="A0AA43UB33"/>
<keyword evidence="5 6" id="KW-0472">Membrane</keyword>
<comment type="caution">
    <text evidence="8">The sequence shown here is derived from an EMBL/GenBank/DDBJ whole genome shotgun (WGS) entry which is preliminary data.</text>
</comment>
<feature type="transmembrane region" description="Helical" evidence="6">
    <location>
        <begin position="306"/>
        <end position="329"/>
    </location>
</feature>
<keyword evidence="3 6" id="KW-0812">Transmembrane</keyword>
<dbReference type="PANTHER" id="PTHR43738">
    <property type="entry name" value="ABC TRANSPORTER, MEMBRANE PROTEIN"/>
    <property type="match status" value="1"/>
</dbReference>